<dbReference type="EMBL" id="AP024849">
    <property type="protein sequence ID" value="BCZ45907.1"/>
    <property type="molecule type" value="Genomic_DNA"/>
</dbReference>
<accession>A0ABM7TA87</accession>
<keyword evidence="3" id="KW-1185">Reference proteome</keyword>
<feature type="transmembrane region" description="Helical" evidence="1">
    <location>
        <begin position="12"/>
        <end position="32"/>
    </location>
</feature>
<dbReference type="Proteomes" id="UP000824633">
    <property type="component" value="Chromosome"/>
</dbReference>
<dbReference type="RefSeq" id="WP_224037444.1">
    <property type="nucleotide sequence ID" value="NZ_AP024849.1"/>
</dbReference>
<sequence>MMDWIQKYWQLLFVGTISCIGGIATPTLVKIIDEALTKLFRLISEKFLKEIISSLKKFNRWVKLKSKIIKYNLLSNHSFTEDEYNIYKKLKDKKTLTENEKDILNYMESNDDIFINIIIREINNKSINYDNLNYDASVKCDKNESFHM</sequence>
<evidence type="ECO:0000313" key="3">
    <source>
        <dbReference type="Proteomes" id="UP000824633"/>
    </source>
</evidence>
<dbReference type="PROSITE" id="PS51257">
    <property type="entry name" value="PROKAR_LIPOPROTEIN"/>
    <property type="match status" value="1"/>
</dbReference>
<name>A0ABM7TA87_9CLOT</name>
<keyword evidence="1" id="KW-0472">Membrane</keyword>
<reference evidence="3" key="1">
    <citation type="submission" date="2021-07" db="EMBL/GenBank/DDBJ databases">
        <title>Complete genome sequencing of a Clostridium isolate.</title>
        <authorList>
            <person name="Ueki A."/>
            <person name="Tonouchi A."/>
        </authorList>
    </citation>
    <scope>NUCLEOTIDE SEQUENCE [LARGE SCALE GENOMIC DNA]</scope>
    <source>
        <strain evidence="3">C5S11</strain>
    </source>
</reference>
<keyword evidence="1" id="KW-0812">Transmembrane</keyword>
<evidence type="ECO:0000256" key="1">
    <source>
        <dbReference type="SAM" id="Phobius"/>
    </source>
</evidence>
<keyword evidence="1" id="KW-1133">Transmembrane helix</keyword>
<protein>
    <submittedName>
        <fullName evidence="2">Uncharacterized protein</fullName>
    </submittedName>
</protein>
<proteinExistence type="predicted"/>
<evidence type="ECO:0000313" key="2">
    <source>
        <dbReference type="EMBL" id="BCZ45907.1"/>
    </source>
</evidence>
<organism evidence="2 3">
    <name type="scientific">Clostridium gelidum</name>
    <dbReference type="NCBI Taxonomy" id="704125"/>
    <lineage>
        <taxon>Bacteria</taxon>
        <taxon>Bacillati</taxon>
        <taxon>Bacillota</taxon>
        <taxon>Clostridia</taxon>
        <taxon>Eubacteriales</taxon>
        <taxon>Clostridiaceae</taxon>
        <taxon>Clostridium</taxon>
    </lineage>
</organism>
<gene>
    <name evidence="2" type="ORF">psyc5s11_19740</name>
</gene>